<sequence length="401" mass="43517">MKTSNKNKAFTLTHTRAAVLIITALIAITLIFTGCPNNAGGSPTLPAPTPKYTVTFNVADGNGTLKATVDGSEISSGNNVERGKSVTFTAKPDDGWQVAGWTGVTATPPNSTTVTLSNVTGAANVTVKFKFADKTYTVDGVSFTMSIIDTVTDKTVGHRNKQNNKPHTVSLSAYRIGETEVTQELWQAVKGTNPSQFQGAGEEPASGEVQKKRPVENVSWYDCIAFCNELTKKVNKGSDNECVYTVDGHTYGTTDAAAKKVPVMDMSKKGFRLPTEAEWEWAAMGGTEDKWAGTDEEDKVGEYAWYDENSGNKTHEVKKKLPNGYGLYDMSGNVWEWCWDWYSSTTPTGGQDPTGDASGSARVLRSGSLIVYAEIVARAHRRYNDPDYRNGSLGLRLACRP</sequence>
<dbReference type="SUPFAM" id="SSF56436">
    <property type="entry name" value="C-type lectin-like"/>
    <property type="match status" value="1"/>
</dbReference>
<dbReference type="PANTHER" id="PTHR23150">
    <property type="entry name" value="SULFATASE MODIFYING FACTOR 1, 2"/>
    <property type="match status" value="1"/>
</dbReference>
<evidence type="ECO:0000259" key="1">
    <source>
        <dbReference type="Pfam" id="PF03781"/>
    </source>
</evidence>
<dbReference type="InterPro" id="IPR005532">
    <property type="entry name" value="SUMF_dom"/>
</dbReference>
<dbReference type="Proteomes" id="UP000016649">
    <property type="component" value="Unassembled WGS sequence"/>
</dbReference>
<dbReference type="Pfam" id="PF18998">
    <property type="entry name" value="Flg_new_2"/>
    <property type="match status" value="1"/>
</dbReference>
<dbReference type="Pfam" id="PF03781">
    <property type="entry name" value="FGE-sulfatase"/>
    <property type="match status" value="1"/>
</dbReference>
<gene>
    <name evidence="3" type="ORF">HMPREF9193_02063</name>
</gene>
<dbReference type="InterPro" id="IPR044060">
    <property type="entry name" value="Bacterial_rp_domain"/>
</dbReference>
<dbReference type="PANTHER" id="PTHR23150:SF19">
    <property type="entry name" value="FORMYLGLYCINE-GENERATING ENZYME"/>
    <property type="match status" value="1"/>
</dbReference>
<dbReference type="EMBL" id="AWVH01000044">
    <property type="protein sequence ID" value="ERJ91610.1"/>
    <property type="molecule type" value="Genomic_DNA"/>
</dbReference>
<dbReference type="Gene3D" id="3.90.1580.10">
    <property type="entry name" value="paralog of FGE (formylglycine-generating enzyme)"/>
    <property type="match status" value="1"/>
</dbReference>
<proteinExistence type="predicted"/>
<protein>
    <recommendedName>
        <fullName evidence="5">Sulfatase-modifying factor enzyme domain-containing protein</fullName>
    </recommendedName>
</protein>
<feature type="domain" description="Bacterial repeat" evidence="2">
    <location>
        <begin position="64"/>
        <end position="132"/>
    </location>
</feature>
<evidence type="ECO:0008006" key="5">
    <source>
        <dbReference type="Google" id="ProtNLM"/>
    </source>
</evidence>
<reference evidence="3 4" key="1">
    <citation type="submission" date="2013-08" db="EMBL/GenBank/DDBJ databases">
        <authorList>
            <person name="Weinstock G."/>
            <person name="Sodergren E."/>
            <person name="Wylie T."/>
            <person name="Fulton L."/>
            <person name="Fulton R."/>
            <person name="Fronick C."/>
            <person name="O'Laughlin M."/>
            <person name="Godfrey J."/>
            <person name="Miner T."/>
            <person name="Herter B."/>
            <person name="Appelbaum E."/>
            <person name="Cordes M."/>
            <person name="Lek S."/>
            <person name="Wollam A."/>
            <person name="Pepin K.H."/>
            <person name="Palsikar V.B."/>
            <person name="Mitreva M."/>
            <person name="Wilson R.K."/>
        </authorList>
    </citation>
    <scope>NUCLEOTIDE SEQUENCE [LARGE SCALE GENOMIC DNA]</scope>
    <source>
        <strain evidence="3 4">ATCC 700332</strain>
    </source>
</reference>
<keyword evidence="4" id="KW-1185">Reference proteome</keyword>
<evidence type="ECO:0000313" key="4">
    <source>
        <dbReference type="Proteomes" id="UP000016649"/>
    </source>
</evidence>
<evidence type="ECO:0000313" key="3">
    <source>
        <dbReference type="EMBL" id="ERJ91610.1"/>
    </source>
</evidence>
<dbReference type="RefSeq" id="WP_021686236.1">
    <property type="nucleotide sequence ID" value="NZ_KI260554.1"/>
</dbReference>
<name>A0ABN0NW67_TRELE</name>
<evidence type="ECO:0000259" key="2">
    <source>
        <dbReference type="Pfam" id="PF18998"/>
    </source>
</evidence>
<organism evidence="3 4">
    <name type="scientific">Treponema lecithinolyticum ATCC 700332</name>
    <dbReference type="NCBI Taxonomy" id="1321815"/>
    <lineage>
        <taxon>Bacteria</taxon>
        <taxon>Pseudomonadati</taxon>
        <taxon>Spirochaetota</taxon>
        <taxon>Spirochaetia</taxon>
        <taxon>Spirochaetales</taxon>
        <taxon>Treponemataceae</taxon>
        <taxon>Treponema</taxon>
    </lineage>
</organism>
<dbReference type="InterPro" id="IPR016187">
    <property type="entry name" value="CTDL_fold"/>
</dbReference>
<dbReference type="InterPro" id="IPR042095">
    <property type="entry name" value="SUMF_sf"/>
</dbReference>
<accession>A0ABN0NW67</accession>
<feature type="domain" description="Sulfatase-modifying factor enzyme-like" evidence="1">
    <location>
        <begin position="158"/>
        <end position="398"/>
    </location>
</feature>
<dbReference type="InterPro" id="IPR051043">
    <property type="entry name" value="Sulfatase_Mod_Factor_Kinase"/>
</dbReference>
<comment type="caution">
    <text evidence="3">The sequence shown here is derived from an EMBL/GenBank/DDBJ whole genome shotgun (WGS) entry which is preliminary data.</text>
</comment>
<dbReference type="PROSITE" id="PS51257">
    <property type="entry name" value="PROKAR_LIPOPROTEIN"/>
    <property type="match status" value="1"/>
</dbReference>